<protein>
    <recommendedName>
        <fullName evidence="11">DNA polymerase III subunit gamma/tau</fullName>
        <ecNumber evidence="11">2.7.7.7</ecNumber>
    </recommendedName>
</protein>
<evidence type="ECO:0000256" key="6">
    <source>
        <dbReference type="ARBA" id="ARBA00022741"/>
    </source>
</evidence>
<evidence type="ECO:0000256" key="9">
    <source>
        <dbReference type="ARBA" id="ARBA00022932"/>
    </source>
</evidence>
<dbReference type="Proteomes" id="UP000076964">
    <property type="component" value="Unassembled WGS sequence"/>
</dbReference>
<dbReference type="SMART" id="SM00382">
    <property type="entry name" value="AAA"/>
    <property type="match status" value="1"/>
</dbReference>
<keyword evidence="15" id="KW-1185">Reference proteome</keyword>
<dbReference type="Gene3D" id="1.10.8.60">
    <property type="match status" value="1"/>
</dbReference>
<dbReference type="InterPro" id="IPR001270">
    <property type="entry name" value="ClpA/B"/>
</dbReference>
<dbReference type="GO" id="GO:0005524">
    <property type="term" value="F:ATP binding"/>
    <property type="evidence" value="ECO:0007669"/>
    <property type="project" value="UniProtKB-KW"/>
</dbReference>
<dbReference type="Gene3D" id="3.40.50.300">
    <property type="entry name" value="P-loop containing nucleotide triphosphate hydrolases"/>
    <property type="match status" value="1"/>
</dbReference>
<evidence type="ECO:0000256" key="3">
    <source>
        <dbReference type="ARBA" id="ARBA00022695"/>
    </source>
</evidence>
<keyword evidence="7" id="KW-0862">Zinc</keyword>
<dbReference type="GO" id="GO:0006261">
    <property type="term" value="P:DNA-templated DNA replication"/>
    <property type="evidence" value="ECO:0007669"/>
    <property type="project" value="TreeGrafter"/>
</dbReference>
<evidence type="ECO:0000259" key="13">
    <source>
        <dbReference type="SMART" id="SM00382"/>
    </source>
</evidence>
<evidence type="ECO:0000256" key="11">
    <source>
        <dbReference type="RuleBase" id="RU364063"/>
    </source>
</evidence>
<dbReference type="SUPFAM" id="SSF48019">
    <property type="entry name" value="post-AAA+ oligomerization domain-like"/>
    <property type="match status" value="1"/>
</dbReference>
<keyword evidence="9 11" id="KW-0239">DNA-directed DNA polymerase</keyword>
<dbReference type="InterPro" id="IPR050238">
    <property type="entry name" value="DNA_Rep/Repair_Clamp_Loader"/>
</dbReference>
<reference evidence="14 15" key="1">
    <citation type="submission" date="2016-02" db="EMBL/GenBank/DDBJ databases">
        <title>Draft genome sequence of Thermodesulfatator sp. S606.</title>
        <authorList>
            <person name="Lai Q."/>
            <person name="Cao J."/>
            <person name="Dupont S."/>
            <person name="Shao Z."/>
            <person name="Jebbar M."/>
            <person name="Alain K."/>
        </authorList>
    </citation>
    <scope>NUCLEOTIDE SEQUENCE [LARGE SCALE GENOMIC DNA]</scope>
    <source>
        <strain evidence="14 15">S606</strain>
    </source>
</reference>
<dbReference type="Pfam" id="PF13177">
    <property type="entry name" value="DNA_pol3_delta2"/>
    <property type="match status" value="1"/>
</dbReference>
<dbReference type="InterPro" id="IPR022754">
    <property type="entry name" value="DNA_pol_III_gamma-3"/>
</dbReference>
<dbReference type="InterPro" id="IPR045085">
    <property type="entry name" value="HLD_clamp_pol_III_gamma_tau"/>
</dbReference>
<feature type="compositionally biased region" description="Basic and acidic residues" evidence="12">
    <location>
        <begin position="380"/>
        <end position="396"/>
    </location>
</feature>
<dbReference type="CDD" id="cd18137">
    <property type="entry name" value="HLD_clamp_pol_III_gamma_tau"/>
    <property type="match status" value="1"/>
</dbReference>
<dbReference type="PANTHER" id="PTHR11669:SF0">
    <property type="entry name" value="PROTEIN STICHEL-LIKE 2"/>
    <property type="match status" value="1"/>
</dbReference>
<comment type="function">
    <text evidence="11">DNA polymerase III is a complex, multichain enzyme responsible for most of the replicative synthesis in bacteria. This DNA polymerase also exhibits 3' to 5' exonuclease activity.</text>
</comment>
<dbReference type="SUPFAM" id="SSF52540">
    <property type="entry name" value="P-loop containing nucleoside triphosphate hydrolases"/>
    <property type="match status" value="1"/>
</dbReference>
<dbReference type="GO" id="GO:0003677">
    <property type="term" value="F:DNA binding"/>
    <property type="evidence" value="ECO:0007669"/>
    <property type="project" value="InterPro"/>
</dbReference>
<dbReference type="Gene3D" id="1.20.272.10">
    <property type="match status" value="1"/>
</dbReference>
<keyword evidence="3 11" id="KW-0548">Nucleotidyltransferase</keyword>
<comment type="similarity">
    <text evidence="1 11">Belongs to the DnaX/STICHEL family.</text>
</comment>
<evidence type="ECO:0000313" key="14">
    <source>
        <dbReference type="EMBL" id="OAG27456.1"/>
    </source>
</evidence>
<dbReference type="AlphaFoldDB" id="A0A177E6W9"/>
<dbReference type="NCBIfam" id="TIGR02397">
    <property type="entry name" value="dnaX_nterm"/>
    <property type="match status" value="1"/>
</dbReference>
<dbReference type="GO" id="GO:0009360">
    <property type="term" value="C:DNA polymerase III complex"/>
    <property type="evidence" value="ECO:0007669"/>
    <property type="project" value="InterPro"/>
</dbReference>
<dbReference type="EMBL" id="LSFI01000029">
    <property type="protein sequence ID" value="OAG27456.1"/>
    <property type="molecule type" value="Genomic_DNA"/>
</dbReference>
<sequence>MSYLVLARKYRPQTFSEVVGQEHVVRTLKNALLQGRLAHAFLFSGIRGVGKTTIARILAKAINCESPSQAEPCNSCQVCQEITSGRAIDVQEIDAASNRGIDEIRELRENVKFPPAKLKVKFYIIDEAHMLTREAFNALLKTLEEPPERVKFVLATTEPHKIPVTILSRCQKYDFRRVPPAILVSFLKGVCHRERADISEEALNIIAREAEGSVRDALSLLDQAISSGVKTAADLQALLGISRPELIENLAKAIINRDLATCFHLANQAYEEGQDLFFVAEDLVKFFRNLLALKNSGGRLSLDLPESELSSLRSLSLDLETEELILFFQTLLQGFEALRRSSVPKLSFELMLAKACQIKQVVSLDEIFAKINELKNLSSREHLSQKPEKEANKPSEAEVPATRKSWETFIAEIKKEKPTLGAILETAEPPDFSQEKLVLNIAEHPLLEDKETQANLSRLAQKFWQKPLELNFISQKTSFSKRQELVERPIVQETLKIFGGRVAQVKIYEKE</sequence>
<keyword evidence="6 11" id="KW-0547">Nucleotide-binding</keyword>
<comment type="catalytic activity">
    <reaction evidence="10 11">
        <text>DNA(n) + a 2'-deoxyribonucleoside 5'-triphosphate = DNA(n+1) + diphosphate</text>
        <dbReference type="Rhea" id="RHEA:22508"/>
        <dbReference type="Rhea" id="RHEA-COMP:17339"/>
        <dbReference type="Rhea" id="RHEA-COMP:17340"/>
        <dbReference type="ChEBI" id="CHEBI:33019"/>
        <dbReference type="ChEBI" id="CHEBI:61560"/>
        <dbReference type="ChEBI" id="CHEBI:173112"/>
        <dbReference type="EC" id="2.7.7.7"/>
    </reaction>
</comment>
<organism evidence="14 15">
    <name type="scientific">Thermodesulfatator autotrophicus</name>
    <dbReference type="NCBI Taxonomy" id="1795632"/>
    <lineage>
        <taxon>Bacteria</taxon>
        <taxon>Pseudomonadati</taxon>
        <taxon>Thermodesulfobacteriota</taxon>
        <taxon>Thermodesulfobacteria</taxon>
        <taxon>Thermodesulfobacteriales</taxon>
        <taxon>Thermodesulfatatoraceae</taxon>
        <taxon>Thermodesulfatator</taxon>
    </lineage>
</organism>
<dbReference type="PANTHER" id="PTHR11669">
    <property type="entry name" value="REPLICATION FACTOR C / DNA POLYMERASE III GAMMA-TAU SUBUNIT"/>
    <property type="match status" value="1"/>
</dbReference>
<dbReference type="OrthoDB" id="9810148at2"/>
<accession>A0A177E6W9</accession>
<feature type="region of interest" description="Disordered" evidence="12">
    <location>
        <begin position="380"/>
        <end position="401"/>
    </location>
</feature>
<dbReference type="NCBIfam" id="NF004046">
    <property type="entry name" value="PRK05563.1"/>
    <property type="match status" value="1"/>
</dbReference>
<dbReference type="GO" id="GO:0003887">
    <property type="term" value="F:DNA-directed DNA polymerase activity"/>
    <property type="evidence" value="ECO:0007669"/>
    <property type="project" value="UniProtKB-KW"/>
</dbReference>
<keyword evidence="5" id="KW-0479">Metal-binding</keyword>
<dbReference type="InterPro" id="IPR012763">
    <property type="entry name" value="DNA_pol_III_sug/sutau_N"/>
</dbReference>
<keyword evidence="2 11" id="KW-0808">Transferase</keyword>
<evidence type="ECO:0000256" key="2">
    <source>
        <dbReference type="ARBA" id="ARBA00022679"/>
    </source>
</evidence>
<dbReference type="EC" id="2.7.7.7" evidence="11"/>
<dbReference type="InterPro" id="IPR027417">
    <property type="entry name" value="P-loop_NTPase"/>
</dbReference>
<evidence type="ECO:0000256" key="12">
    <source>
        <dbReference type="SAM" id="MobiDB-lite"/>
    </source>
</evidence>
<dbReference type="STRING" id="1795632.TH606_06850"/>
<evidence type="ECO:0000256" key="4">
    <source>
        <dbReference type="ARBA" id="ARBA00022705"/>
    </source>
</evidence>
<feature type="domain" description="AAA+ ATPase" evidence="13">
    <location>
        <begin position="37"/>
        <end position="179"/>
    </location>
</feature>
<dbReference type="FunFam" id="3.40.50.300:FF:000014">
    <property type="entry name" value="DNA polymerase III subunit gamma/tau"/>
    <property type="match status" value="1"/>
</dbReference>
<evidence type="ECO:0000256" key="5">
    <source>
        <dbReference type="ARBA" id="ARBA00022723"/>
    </source>
</evidence>
<dbReference type="InterPro" id="IPR003593">
    <property type="entry name" value="AAA+_ATPase"/>
</dbReference>
<dbReference type="CDD" id="cd00009">
    <property type="entry name" value="AAA"/>
    <property type="match status" value="1"/>
</dbReference>
<proteinExistence type="inferred from homology"/>
<keyword evidence="8 11" id="KW-0067">ATP-binding</keyword>
<dbReference type="InterPro" id="IPR008921">
    <property type="entry name" value="DNA_pol3_clamp-load_cplx_C"/>
</dbReference>
<evidence type="ECO:0000256" key="7">
    <source>
        <dbReference type="ARBA" id="ARBA00022833"/>
    </source>
</evidence>
<evidence type="ECO:0000256" key="8">
    <source>
        <dbReference type="ARBA" id="ARBA00022840"/>
    </source>
</evidence>
<dbReference type="GO" id="GO:0046872">
    <property type="term" value="F:metal ion binding"/>
    <property type="evidence" value="ECO:0007669"/>
    <property type="project" value="UniProtKB-KW"/>
</dbReference>
<evidence type="ECO:0000256" key="10">
    <source>
        <dbReference type="ARBA" id="ARBA00049244"/>
    </source>
</evidence>
<dbReference type="Pfam" id="PF22608">
    <property type="entry name" value="DNAX_ATPase_lid"/>
    <property type="match status" value="1"/>
</dbReference>
<keyword evidence="4 11" id="KW-0235">DNA replication</keyword>
<dbReference type="PRINTS" id="PR00300">
    <property type="entry name" value="CLPPROTEASEA"/>
</dbReference>
<dbReference type="Pfam" id="PF12169">
    <property type="entry name" value="DNA_pol3_gamma3"/>
    <property type="match status" value="1"/>
</dbReference>
<gene>
    <name evidence="11" type="primary">dnaX</name>
    <name evidence="14" type="ORF">TH606_06850</name>
</gene>
<comment type="caution">
    <text evidence="14">The sequence shown here is derived from an EMBL/GenBank/DDBJ whole genome shotgun (WGS) entry which is preliminary data.</text>
</comment>
<evidence type="ECO:0000313" key="15">
    <source>
        <dbReference type="Proteomes" id="UP000076964"/>
    </source>
</evidence>
<name>A0A177E6W9_9BACT</name>
<dbReference type="RefSeq" id="WP_068542288.1">
    <property type="nucleotide sequence ID" value="NZ_LSFI01000029.1"/>
</dbReference>
<comment type="subunit">
    <text evidence="11">DNA polymerase III contains a core (composed of alpha, epsilon and theta chains) that associates with a tau subunit. This core dimerizes to form the POLIII' complex. PolIII' associates with the gamma complex (composed of gamma, delta, delta', psi and chi chains) and with the beta chain to form the complete DNA polymerase III complex.</text>
</comment>
<evidence type="ECO:0000256" key="1">
    <source>
        <dbReference type="ARBA" id="ARBA00006360"/>
    </source>
</evidence>